<dbReference type="PANTHER" id="PTHR43072">
    <property type="entry name" value="N-ACETYLTRANSFERASE"/>
    <property type="match status" value="1"/>
</dbReference>
<dbReference type="InterPro" id="IPR016794">
    <property type="entry name" value="UCP21603_acetyltransf"/>
</dbReference>
<dbReference type="Gene3D" id="3.40.630.30">
    <property type="match status" value="1"/>
</dbReference>
<proteinExistence type="predicted"/>
<dbReference type="AlphaFoldDB" id="A0A1J7B9Q7"/>
<dbReference type="STRING" id="1428644.BIV57_21920"/>
<dbReference type="CDD" id="cd04301">
    <property type="entry name" value="NAT_SF"/>
    <property type="match status" value="1"/>
</dbReference>
<dbReference type="SUPFAM" id="SSF55729">
    <property type="entry name" value="Acyl-CoA N-acyltransferases (Nat)"/>
    <property type="match status" value="1"/>
</dbReference>
<dbReference type="PROSITE" id="PS51186">
    <property type="entry name" value="GNAT"/>
    <property type="match status" value="1"/>
</dbReference>
<dbReference type="PIRSF" id="PIRSF021603">
    <property type="entry name" value="UCP21603_acetyltransf"/>
    <property type="match status" value="1"/>
</dbReference>
<sequence length="293" mass="31394">MRRAVQSPPDGRLVDLTGADATALREVLALVDREPVANTVVAARIAASRLERWKLGGELWGYERDGRLEGLCYAGANLVPICAGPDAVRAFAERARRRGRRCTSIVGPHAPTAELWNRLEDAWGPAREVRAPQPLMVAAASGPRPGIAPDPAVRLVRADELDALMPAAVAMFTEEVGVSPTAGPDGGRLFRSRVGELVALGRAFARIEDGRVVFKAEVNAVTERVCQVQGVWVAPDRRGRGIAAPAMAAVVELARARLAPTVSLYVNEYNAPARAAYRSAGFREVGAMMTVLF</sequence>
<dbReference type="InterPro" id="IPR016181">
    <property type="entry name" value="Acyl_CoA_acyltransferase"/>
</dbReference>
<evidence type="ECO:0000313" key="2">
    <source>
        <dbReference type="EMBL" id="OIV35387.1"/>
    </source>
</evidence>
<organism evidence="2 3">
    <name type="scientific">Mangrovactinospora gilvigrisea</name>
    <dbReference type="NCBI Taxonomy" id="1428644"/>
    <lineage>
        <taxon>Bacteria</taxon>
        <taxon>Bacillati</taxon>
        <taxon>Actinomycetota</taxon>
        <taxon>Actinomycetes</taxon>
        <taxon>Kitasatosporales</taxon>
        <taxon>Streptomycetaceae</taxon>
        <taxon>Mangrovactinospora</taxon>
    </lineage>
</organism>
<evidence type="ECO:0000259" key="1">
    <source>
        <dbReference type="PROSITE" id="PS51186"/>
    </source>
</evidence>
<name>A0A1J7B9Q7_9ACTN</name>
<accession>A0A1J7B9Q7</accession>
<keyword evidence="2" id="KW-0808">Transferase</keyword>
<evidence type="ECO:0000313" key="3">
    <source>
        <dbReference type="Proteomes" id="UP000243342"/>
    </source>
</evidence>
<comment type="caution">
    <text evidence="2">The sequence shown here is derived from an EMBL/GenBank/DDBJ whole genome shotgun (WGS) entry which is preliminary data.</text>
</comment>
<dbReference type="Proteomes" id="UP000243342">
    <property type="component" value="Unassembled WGS sequence"/>
</dbReference>
<dbReference type="InterPro" id="IPR000182">
    <property type="entry name" value="GNAT_dom"/>
</dbReference>
<reference evidence="2 3" key="1">
    <citation type="submission" date="2016-10" db="EMBL/GenBank/DDBJ databases">
        <title>Genome sequence of Streptomyces gilvigriseus MUSC 26.</title>
        <authorList>
            <person name="Lee L.-H."/>
            <person name="Ser H.-L."/>
        </authorList>
    </citation>
    <scope>NUCLEOTIDE SEQUENCE [LARGE SCALE GENOMIC DNA]</scope>
    <source>
        <strain evidence="2 3">MUSC 26</strain>
    </source>
</reference>
<dbReference type="RefSeq" id="WP_071658667.1">
    <property type="nucleotide sequence ID" value="NZ_MLCF01000159.1"/>
</dbReference>
<gene>
    <name evidence="2" type="ORF">BIV57_21920</name>
</gene>
<dbReference type="PANTHER" id="PTHR43072:SF54">
    <property type="entry name" value="GCN5-RELATED N-ACETYLTRANSFERASE"/>
    <property type="match status" value="1"/>
</dbReference>
<dbReference type="EMBL" id="MLCF01000159">
    <property type="protein sequence ID" value="OIV35387.1"/>
    <property type="molecule type" value="Genomic_DNA"/>
</dbReference>
<protein>
    <submittedName>
        <fullName evidence="2">GNAT family N-acetyltransferase</fullName>
    </submittedName>
</protein>
<dbReference type="InterPro" id="IPR025289">
    <property type="entry name" value="DUF4081"/>
</dbReference>
<dbReference type="OrthoDB" id="5241264at2"/>
<dbReference type="GO" id="GO:0016747">
    <property type="term" value="F:acyltransferase activity, transferring groups other than amino-acyl groups"/>
    <property type="evidence" value="ECO:0007669"/>
    <property type="project" value="InterPro"/>
</dbReference>
<feature type="domain" description="N-acetyltransferase" evidence="1">
    <location>
        <begin position="151"/>
        <end position="293"/>
    </location>
</feature>
<keyword evidence="3" id="KW-1185">Reference proteome</keyword>
<dbReference type="Pfam" id="PF13312">
    <property type="entry name" value="DUF4081"/>
    <property type="match status" value="1"/>
</dbReference>
<dbReference type="Pfam" id="PF00583">
    <property type="entry name" value="Acetyltransf_1"/>
    <property type="match status" value="1"/>
</dbReference>